<accession>Q1QLE4</accession>
<evidence type="ECO:0000256" key="1">
    <source>
        <dbReference type="SAM" id="MobiDB-lite"/>
    </source>
</evidence>
<proteinExistence type="predicted"/>
<reference evidence="2 3" key="1">
    <citation type="submission" date="2006-03" db="EMBL/GenBank/DDBJ databases">
        <title>Complete sequence of chromosome of Nitrobacter hamburgensis X14.</title>
        <authorList>
            <consortium name="US DOE Joint Genome Institute"/>
            <person name="Copeland A."/>
            <person name="Lucas S."/>
            <person name="Lapidus A."/>
            <person name="Barry K."/>
            <person name="Detter J.C."/>
            <person name="Glavina del Rio T."/>
            <person name="Hammon N."/>
            <person name="Israni S."/>
            <person name="Dalin E."/>
            <person name="Tice H."/>
            <person name="Pitluck S."/>
            <person name="Chain P."/>
            <person name="Malfatti S."/>
            <person name="Shin M."/>
            <person name="Vergez L."/>
            <person name="Schmutz J."/>
            <person name="Larimer F."/>
            <person name="Land M."/>
            <person name="Hauser L."/>
            <person name="Kyrpides N."/>
            <person name="Ivanova N."/>
            <person name="Ward B."/>
            <person name="Arp D."/>
            <person name="Klotz M."/>
            <person name="Stein L."/>
            <person name="O'Mullan G."/>
            <person name="Starkenburg S."/>
            <person name="Sayavedra L."/>
            <person name="Poret-Peterson A.T."/>
            <person name="Gentry M.E."/>
            <person name="Bruce D."/>
            <person name="Richardson P."/>
        </authorList>
    </citation>
    <scope>NUCLEOTIDE SEQUENCE [LARGE SCALE GENOMIC DNA]</scope>
    <source>
        <strain evidence="3">DSM 10229 / NCIMB 13809 / X14</strain>
    </source>
</reference>
<dbReference type="RefSeq" id="WP_011510631.1">
    <property type="nucleotide sequence ID" value="NC_007964.1"/>
</dbReference>
<protein>
    <submittedName>
        <fullName evidence="2">Uncharacterized protein</fullName>
    </submittedName>
</protein>
<evidence type="ECO:0000313" key="2">
    <source>
        <dbReference type="EMBL" id="ABE62953.1"/>
    </source>
</evidence>
<keyword evidence="3" id="KW-1185">Reference proteome</keyword>
<organism evidence="2 3">
    <name type="scientific">Nitrobacter hamburgensis (strain DSM 10229 / NCIMB 13809 / X14)</name>
    <dbReference type="NCBI Taxonomy" id="323097"/>
    <lineage>
        <taxon>Bacteria</taxon>
        <taxon>Pseudomonadati</taxon>
        <taxon>Pseudomonadota</taxon>
        <taxon>Alphaproteobacteria</taxon>
        <taxon>Hyphomicrobiales</taxon>
        <taxon>Nitrobacteraceae</taxon>
        <taxon>Nitrobacter</taxon>
    </lineage>
</organism>
<evidence type="ECO:0000313" key="3">
    <source>
        <dbReference type="Proteomes" id="UP000001953"/>
    </source>
</evidence>
<feature type="compositionally biased region" description="Basic and acidic residues" evidence="1">
    <location>
        <begin position="46"/>
        <end position="59"/>
    </location>
</feature>
<name>Q1QLE4_NITHX</name>
<dbReference type="Proteomes" id="UP000001953">
    <property type="component" value="Chromosome"/>
</dbReference>
<sequence length="69" mass="7848">MTRINRAYVKRLEDLIVQLDATFSDIETARAKDYLARDMPLLDKEADAIRTSRRAHDGLKSGPKNKSNS</sequence>
<dbReference type="HOGENOM" id="CLU_2771692_0_0_5"/>
<feature type="region of interest" description="Disordered" evidence="1">
    <location>
        <begin position="46"/>
        <end position="69"/>
    </location>
</feature>
<dbReference type="KEGG" id="nha:Nham_2158"/>
<dbReference type="AlphaFoldDB" id="Q1QLE4"/>
<gene>
    <name evidence="2" type="ordered locus">Nham_2158</name>
</gene>
<dbReference type="EMBL" id="CP000319">
    <property type="protein sequence ID" value="ABE62953.1"/>
    <property type="molecule type" value="Genomic_DNA"/>
</dbReference>